<evidence type="ECO:0000259" key="8">
    <source>
        <dbReference type="Pfam" id="PF00149"/>
    </source>
</evidence>
<evidence type="ECO:0000256" key="1">
    <source>
        <dbReference type="ARBA" id="ARBA00022475"/>
    </source>
</evidence>
<dbReference type="SUPFAM" id="SSF56300">
    <property type="entry name" value="Metallo-dependent phosphatases"/>
    <property type="match status" value="1"/>
</dbReference>
<dbReference type="PANTHER" id="PTHR34990">
    <property type="entry name" value="UDP-2,3-DIACYLGLUCOSAMINE HYDROLASE-RELATED"/>
    <property type="match status" value="1"/>
</dbReference>
<evidence type="ECO:0000313" key="9">
    <source>
        <dbReference type="EMBL" id="NJC27806.1"/>
    </source>
</evidence>
<accession>A0ABX0XEQ6</accession>
<dbReference type="PANTHER" id="PTHR34990:SF1">
    <property type="entry name" value="UDP-2,3-DIACYLGLUCOSAMINE HYDROLASE"/>
    <property type="match status" value="1"/>
</dbReference>
<evidence type="ECO:0000256" key="7">
    <source>
        <dbReference type="SAM" id="MobiDB-lite"/>
    </source>
</evidence>
<organism evidence="9 10">
    <name type="scientific">Neolewinella antarctica</name>
    <dbReference type="NCBI Taxonomy" id="442734"/>
    <lineage>
        <taxon>Bacteria</taxon>
        <taxon>Pseudomonadati</taxon>
        <taxon>Bacteroidota</taxon>
        <taxon>Saprospiria</taxon>
        <taxon>Saprospirales</taxon>
        <taxon>Lewinellaceae</taxon>
        <taxon>Neolewinella</taxon>
    </lineage>
</organism>
<dbReference type="Pfam" id="PF00149">
    <property type="entry name" value="Metallophos"/>
    <property type="match status" value="1"/>
</dbReference>
<gene>
    <name evidence="9" type="ORF">GGR27_003324</name>
</gene>
<dbReference type="InterPro" id="IPR043461">
    <property type="entry name" value="LpxH-like"/>
</dbReference>
<keyword evidence="4 9" id="KW-0378">Hydrolase</keyword>
<keyword evidence="2" id="KW-0997">Cell inner membrane</keyword>
<evidence type="ECO:0000256" key="6">
    <source>
        <dbReference type="ARBA" id="ARBA00023211"/>
    </source>
</evidence>
<keyword evidence="6" id="KW-0464">Manganese</keyword>
<dbReference type="InterPro" id="IPR029052">
    <property type="entry name" value="Metallo-depent_PP-like"/>
</dbReference>
<dbReference type="EMBL" id="JAATJH010000006">
    <property type="protein sequence ID" value="NJC27806.1"/>
    <property type="molecule type" value="Genomic_DNA"/>
</dbReference>
<keyword evidence="5" id="KW-0472">Membrane</keyword>
<reference evidence="9 10" key="1">
    <citation type="submission" date="2020-03" db="EMBL/GenBank/DDBJ databases">
        <title>Genomic Encyclopedia of Type Strains, Phase IV (KMG-IV): sequencing the most valuable type-strain genomes for metagenomic binning, comparative biology and taxonomic classification.</title>
        <authorList>
            <person name="Goeker M."/>
        </authorList>
    </citation>
    <scope>NUCLEOTIDE SEQUENCE [LARGE SCALE GENOMIC DNA]</scope>
    <source>
        <strain evidence="9 10">DSM 105096</strain>
    </source>
</reference>
<dbReference type="Proteomes" id="UP000770785">
    <property type="component" value="Unassembled WGS sequence"/>
</dbReference>
<dbReference type="EC" id="3.6.1.54" evidence="9"/>
<dbReference type="Gene3D" id="3.60.21.10">
    <property type="match status" value="1"/>
</dbReference>
<evidence type="ECO:0000313" key="10">
    <source>
        <dbReference type="Proteomes" id="UP000770785"/>
    </source>
</evidence>
<keyword evidence="1" id="KW-1003">Cell membrane</keyword>
<feature type="region of interest" description="Disordered" evidence="7">
    <location>
        <begin position="1"/>
        <end position="20"/>
    </location>
</feature>
<evidence type="ECO:0000256" key="3">
    <source>
        <dbReference type="ARBA" id="ARBA00022723"/>
    </source>
</evidence>
<evidence type="ECO:0000256" key="2">
    <source>
        <dbReference type="ARBA" id="ARBA00022519"/>
    </source>
</evidence>
<comment type="caution">
    <text evidence="9">The sequence shown here is derived from an EMBL/GenBank/DDBJ whole genome shotgun (WGS) entry which is preliminary data.</text>
</comment>
<evidence type="ECO:0000256" key="5">
    <source>
        <dbReference type="ARBA" id="ARBA00023136"/>
    </source>
</evidence>
<dbReference type="GO" id="GO:0016787">
    <property type="term" value="F:hydrolase activity"/>
    <property type="evidence" value="ECO:0007669"/>
    <property type="project" value="UniProtKB-KW"/>
</dbReference>
<protein>
    <submittedName>
        <fullName evidence="9">UDP-2,3-diacylglucosamine hydrolase</fullName>
        <ecNumber evidence="9">3.6.1.54</ecNumber>
    </submittedName>
</protein>
<dbReference type="CDD" id="cd07398">
    <property type="entry name" value="MPP_YbbF-LpxH"/>
    <property type="match status" value="1"/>
</dbReference>
<proteinExistence type="predicted"/>
<name>A0ABX0XEQ6_9BACT</name>
<dbReference type="InterPro" id="IPR004843">
    <property type="entry name" value="Calcineurin-like_PHP"/>
</dbReference>
<sequence length="275" mass="31373">MPENTPARPGSFAEGRATRRQSPTVHMAIYLASDFHLGVAARLPSREREAQIVAWLDHCWRKDAEAFYLVGDLFEFWFEWKAVVPKGYVRFLGKLAEIVDAGVPVHVFTGNHDLWMADYLEQEIGVTMHHTGLRTELCGHRVLIAHGDGLGPGDHGYKALKKVFTAGWAKWLYARLHPNLGMGLAYFFSGKSRDSQPDEATFLGPEKEWLVAYSERKLAADPGLDYCFFGHRHLPVDYLLSNGRSRYVNLGEWLHYTSYCRIDVRGAELLYWNKN</sequence>
<keyword evidence="10" id="KW-1185">Reference proteome</keyword>
<feature type="domain" description="Calcineurin-like phosphoesterase" evidence="8">
    <location>
        <begin position="27"/>
        <end position="234"/>
    </location>
</feature>
<evidence type="ECO:0000256" key="4">
    <source>
        <dbReference type="ARBA" id="ARBA00022801"/>
    </source>
</evidence>
<keyword evidence="3" id="KW-0479">Metal-binding</keyword>